<evidence type="ECO:0000313" key="1">
    <source>
        <dbReference type="EMBL" id="KAF0328981.1"/>
    </source>
</evidence>
<comment type="caution">
    <text evidence="1">The sequence shown here is derived from an EMBL/GenBank/DDBJ whole genome shotgun (WGS) entry which is preliminary data.</text>
</comment>
<name>A0A8H3WHS3_9PEZI</name>
<dbReference type="Proteomes" id="UP000434172">
    <property type="component" value="Unassembled WGS sequence"/>
</dbReference>
<dbReference type="EMBL" id="WOWK01000014">
    <property type="protein sequence ID" value="KAF0328981.1"/>
    <property type="molecule type" value="Genomic_DNA"/>
</dbReference>
<reference evidence="1 2" key="1">
    <citation type="submission" date="2019-12" db="EMBL/GenBank/DDBJ databases">
        <title>A genome sequence resource for the geographically widespread anthracnose pathogen Colletotrichum asianum.</title>
        <authorList>
            <person name="Meng Y."/>
        </authorList>
    </citation>
    <scope>NUCLEOTIDE SEQUENCE [LARGE SCALE GENOMIC DNA]</scope>
    <source>
        <strain evidence="1 2">ICMP 18580</strain>
    </source>
</reference>
<protein>
    <submittedName>
        <fullName evidence="1">Uncharacterized protein</fullName>
    </submittedName>
</protein>
<evidence type="ECO:0000313" key="2">
    <source>
        <dbReference type="Proteomes" id="UP000434172"/>
    </source>
</evidence>
<organism evidence="1 2">
    <name type="scientific">Colletotrichum asianum</name>
    <dbReference type="NCBI Taxonomy" id="702518"/>
    <lineage>
        <taxon>Eukaryota</taxon>
        <taxon>Fungi</taxon>
        <taxon>Dikarya</taxon>
        <taxon>Ascomycota</taxon>
        <taxon>Pezizomycotina</taxon>
        <taxon>Sordariomycetes</taxon>
        <taxon>Hypocreomycetidae</taxon>
        <taxon>Glomerellales</taxon>
        <taxon>Glomerellaceae</taxon>
        <taxon>Colletotrichum</taxon>
        <taxon>Colletotrichum gloeosporioides species complex</taxon>
    </lineage>
</organism>
<accession>A0A8H3WHS3</accession>
<dbReference type="AlphaFoldDB" id="A0A8H3WHS3"/>
<proteinExistence type="predicted"/>
<keyword evidence="2" id="KW-1185">Reference proteome</keyword>
<gene>
    <name evidence="1" type="ORF">GQ607_003649</name>
</gene>
<sequence length="81" mass="8588">MKAGGSFHIDLVCSCIHALELSKSQSRCGPPVSVVPRMGLQWPCLDIAGLKKSIASNRSASEAARPTPSTTKQALDLLILK</sequence>